<evidence type="ECO:0000256" key="1">
    <source>
        <dbReference type="ARBA" id="ARBA00023002"/>
    </source>
</evidence>
<dbReference type="RefSeq" id="WP_377431280.1">
    <property type="nucleotide sequence ID" value="NZ_JBHSPR010000055.1"/>
</dbReference>
<dbReference type="EC" id="1.14.13.-" evidence="3"/>
<dbReference type="InterPro" id="IPR050982">
    <property type="entry name" value="Auxin_biosynth/cation_transpt"/>
</dbReference>
<dbReference type="SUPFAM" id="SSF51905">
    <property type="entry name" value="FAD/NAD(P)-binding domain"/>
    <property type="match status" value="2"/>
</dbReference>
<reference evidence="4" key="1">
    <citation type="journal article" date="2019" name="Int. J. Syst. Evol. Microbiol.">
        <title>The Global Catalogue of Microorganisms (GCM) 10K type strain sequencing project: providing services to taxonomists for standard genome sequencing and annotation.</title>
        <authorList>
            <consortium name="The Broad Institute Genomics Platform"/>
            <consortium name="The Broad Institute Genome Sequencing Center for Infectious Disease"/>
            <person name="Wu L."/>
            <person name="Ma J."/>
        </authorList>
    </citation>
    <scope>NUCLEOTIDE SEQUENCE [LARGE SCALE GENOMIC DNA]</scope>
    <source>
        <strain evidence="4">ZS-35-S2</strain>
    </source>
</reference>
<dbReference type="Pfam" id="PF13738">
    <property type="entry name" value="Pyr_redox_3"/>
    <property type="match status" value="1"/>
</dbReference>
<dbReference type="GO" id="GO:0004497">
    <property type="term" value="F:monooxygenase activity"/>
    <property type="evidence" value="ECO:0007669"/>
    <property type="project" value="UniProtKB-KW"/>
</dbReference>
<dbReference type="EMBL" id="JBHSPR010000055">
    <property type="protein sequence ID" value="MFC6022112.1"/>
    <property type="molecule type" value="Genomic_DNA"/>
</dbReference>
<keyword evidence="3" id="KW-0503">Monooxygenase</keyword>
<evidence type="ECO:0000313" key="4">
    <source>
        <dbReference type="Proteomes" id="UP001596203"/>
    </source>
</evidence>
<comment type="caution">
    <text evidence="3">The sequence shown here is derived from an EMBL/GenBank/DDBJ whole genome shotgun (WGS) entry which is preliminary data.</text>
</comment>
<dbReference type="PANTHER" id="PTHR43539:SF78">
    <property type="entry name" value="FLAVIN-CONTAINING MONOOXYGENASE"/>
    <property type="match status" value="1"/>
</dbReference>
<evidence type="ECO:0000256" key="2">
    <source>
        <dbReference type="SAM" id="MobiDB-lite"/>
    </source>
</evidence>
<dbReference type="Gene3D" id="3.50.50.60">
    <property type="entry name" value="FAD/NAD(P)-binding domain"/>
    <property type="match status" value="1"/>
</dbReference>
<dbReference type="PRINTS" id="PR00368">
    <property type="entry name" value="FADPNR"/>
</dbReference>
<accession>A0ABW1KJX7</accession>
<feature type="region of interest" description="Disordered" evidence="2">
    <location>
        <begin position="357"/>
        <end position="397"/>
    </location>
</feature>
<keyword evidence="1 3" id="KW-0560">Oxidoreductase</keyword>
<dbReference type="PRINTS" id="PR00469">
    <property type="entry name" value="PNDRDTASEII"/>
</dbReference>
<gene>
    <name evidence="3" type="ORF">ACFP2T_38865</name>
</gene>
<feature type="compositionally biased region" description="Basic and acidic residues" evidence="2">
    <location>
        <begin position="362"/>
        <end position="376"/>
    </location>
</feature>
<organism evidence="3 4">
    <name type="scientific">Plantactinospora solaniradicis</name>
    <dbReference type="NCBI Taxonomy" id="1723736"/>
    <lineage>
        <taxon>Bacteria</taxon>
        <taxon>Bacillati</taxon>
        <taxon>Actinomycetota</taxon>
        <taxon>Actinomycetes</taxon>
        <taxon>Micromonosporales</taxon>
        <taxon>Micromonosporaceae</taxon>
        <taxon>Plantactinospora</taxon>
    </lineage>
</organism>
<dbReference type="PANTHER" id="PTHR43539">
    <property type="entry name" value="FLAVIN-BINDING MONOOXYGENASE-LIKE PROTEIN (AFU_ORTHOLOGUE AFUA_4G09220)"/>
    <property type="match status" value="1"/>
</dbReference>
<name>A0ABW1KJX7_9ACTN</name>
<sequence length="397" mass="42961">MADNGSSERVPTVVIGAGQAGLAVGHHLSRLGQPAVILDAGDRVGDSWRARWDSLRLFSPARYDGLPGWTFPAPGWSYPTRDQVGDYLEAYADRFDLVVRTGVRVNRVTGNGTGYLVTAGERTFEAENVVVATGTCQRPTIPDFAPELDERIVQLHSSEYRNAGQLRPGGVLVVGAGNSGAEIAMEAARDHRVVLAGRDNGQVPFRVDGRPARGILPVLWLLANRVLTVRTPLGRKLRPHVQAHGGPLVRTRLADLVAAGVERHLGRVVGVRDGGPLLDDGRVLDVPNVVWCTGFHQEFGWIDLPVFDDRGWPRQIRGVVPGAPGLYFVGLPFLYGFGSMLVGGVGRDAAHIARHLARHRGGGRDRRDGHVGADQRAHHRVGQDASAADAKTRSRPW</sequence>
<dbReference type="InterPro" id="IPR036188">
    <property type="entry name" value="FAD/NAD-bd_sf"/>
</dbReference>
<proteinExistence type="predicted"/>
<dbReference type="Proteomes" id="UP001596203">
    <property type="component" value="Unassembled WGS sequence"/>
</dbReference>
<keyword evidence="4" id="KW-1185">Reference proteome</keyword>
<protein>
    <submittedName>
        <fullName evidence="3">Flavin-containing monooxygenase</fullName>
        <ecNumber evidence="3">1.14.13.-</ecNumber>
    </submittedName>
</protein>
<evidence type="ECO:0000313" key="3">
    <source>
        <dbReference type="EMBL" id="MFC6022112.1"/>
    </source>
</evidence>